<evidence type="ECO:0000259" key="1">
    <source>
        <dbReference type="PROSITE" id="PS50075"/>
    </source>
</evidence>
<protein>
    <submittedName>
        <fullName evidence="2">Acyl carrier protein</fullName>
    </submittedName>
</protein>
<dbReference type="AlphaFoldDB" id="A0A3E0UAD7"/>
<dbReference type="PROSITE" id="PS50075">
    <property type="entry name" value="CARRIER"/>
    <property type="match status" value="1"/>
</dbReference>
<dbReference type="EMBL" id="QUOV01000001">
    <property type="protein sequence ID" value="REL33991.1"/>
    <property type="molecule type" value="Genomic_DNA"/>
</dbReference>
<dbReference type="OrthoDB" id="8527261at2"/>
<reference evidence="2 3" key="1">
    <citation type="submission" date="2018-08" db="EMBL/GenBank/DDBJ databases">
        <title>Thalassotalea euphylliae genome.</title>
        <authorList>
            <person name="Summers S."/>
            <person name="Rice S.A."/>
            <person name="Freckelton M.L."/>
            <person name="Nedved B.T."/>
            <person name="Hadfield M.G."/>
        </authorList>
    </citation>
    <scope>NUCLEOTIDE SEQUENCE [LARGE SCALE GENOMIC DNA]</scope>
    <source>
        <strain evidence="2 3">H2</strain>
    </source>
</reference>
<sequence>MSLEAELKELIQESLQLGEVAEWGANTEILGAIPEFDSMAIVTVLTLVEENYGIVIEDDEVSAEVFETLGSLTAFLSEKIG</sequence>
<dbReference type="SUPFAM" id="SSF47336">
    <property type="entry name" value="ACP-like"/>
    <property type="match status" value="1"/>
</dbReference>
<dbReference type="InterPro" id="IPR009081">
    <property type="entry name" value="PP-bd_ACP"/>
</dbReference>
<name>A0A3E0UAD7_9GAMM</name>
<comment type="caution">
    <text evidence="2">The sequence shown here is derived from an EMBL/GenBank/DDBJ whole genome shotgun (WGS) entry which is preliminary data.</text>
</comment>
<feature type="domain" description="Carrier" evidence="1">
    <location>
        <begin position="1"/>
        <end position="80"/>
    </location>
</feature>
<dbReference type="InterPro" id="IPR036736">
    <property type="entry name" value="ACP-like_sf"/>
</dbReference>
<proteinExistence type="predicted"/>
<dbReference type="RefSeq" id="WP_115998672.1">
    <property type="nucleotide sequence ID" value="NZ_QUOV01000001.1"/>
</dbReference>
<evidence type="ECO:0000313" key="2">
    <source>
        <dbReference type="EMBL" id="REL33991.1"/>
    </source>
</evidence>
<dbReference type="Proteomes" id="UP000256999">
    <property type="component" value="Unassembled WGS sequence"/>
</dbReference>
<evidence type="ECO:0000313" key="3">
    <source>
        <dbReference type="Proteomes" id="UP000256999"/>
    </source>
</evidence>
<organism evidence="2 3">
    <name type="scientific">Thalassotalea euphylliae</name>
    <dbReference type="NCBI Taxonomy" id="1655234"/>
    <lineage>
        <taxon>Bacteria</taxon>
        <taxon>Pseudomonadati</taxon>
        <taxon>Pseudomonadota</taxon>
        <taxon>Gammaproteobacteria</taxon>
        <taxon>Alteromonadales</taxon>
        <taxon>Colwelliaceae</taxon>
        <taxon>Thalassotalea</taxon>
    </lineage>
</organism>
<dbReference type="Gene3D" id="1.10.1200.10">
    <property type="entry name" value="ACP-like"/>
    <property type="match status" value="1"/>
</dbReference>
<accession>A0A3E0UAD7</accession>
<gene>
    <name evidence="2" type="ORF">DXX92_00700</name>
</gene>